<protein>
    <submittedName>
        <fullName evidence="2">Uncharacterized protein</fullName>
    </submittedName>
</protein>
<sequence length="130" mass="14126">MPSSPVVIREQRRTRRVLDTARGSYKPLKLVQQLMGPILPPAPDGRHPWTWKASIRKSPGYSKVDSGVSACLAAMYLVGGTSLPEEIDPLLARRLLSRLLASAAHLFTPSQPHDNNTGSAAIPRDPPLGK</sequence>
<dbReference type="AlphaFoldDB" id="A0A194VW22"/>
<dbReference type="OrthoDB" id="10532786at2759"/>
<proteinExistence type="predicted"/>
<dbReference type="EMBL" id="CM003100">
    <property type="protein sequence ID" value="KUI68015.1"/>
    <property type="molecule type" value="Genomic_DNA"/>
</dbReference>
<gene>
    <name evidence="2" type="ORF">VM1G_02596</name>
</gene>
<accession>A0A194VW22</accession>
<feature type="region of interest" description="Disordered" evidence="1">
    <location>
        <begin position="107"/>
        <end position="130"/>
    </location>
</feature>
<evidence type="ECO:0000256" key="1">
    <source>
        <dbReference type="SAM" id="MobiDB-lite"/>
    </source>
</evidence>
<evidence type="ECO:0000313" key="2">
    <source>
        <dbReference type="EMBL" id="KUI68015.1"/>
    </source>
</evidence>
<reference evidence="2" key="1">
    <citation type="submission" date="2014-12" db="EMBL/GenBank/DDBJ databases">
        <title>Genome Sequence of Valsa Canker Pathogens Uncovers a Specific Adaption of Colonization on Woody Bark.</title>
        <authorList>
            <person name="Yin Z."/>
            <person name="Liu H."/>
            <person name="Gao X."/>
            <person name="Li Z."/>
            <person name="Song N."/>
            <person name="Ke X."/>
            <person name="Dai Q."/>
            <person name="Wu Y."/>
            <person name="Sun Y."/>
            <person name="Xu J.-R."/>
            <person name="Kang Z.K."/>
            <person name="Wang L."/>
            <person name="Huang L."/>
        </authorList>
    </citation>
    <scope>NUCLEOTIDE SEQUENCE [LARGE SCALE GENOMIC DNA]</scope>
    <source>
        <strain evidence="2">03-8</strain>
    </source>
</reference>
<evidence type="ECO:0000313" key="3">
    <source>
        <dbReference type="Proteomes" id="UP000078559"/>
    </source>
</evidence>
<feature type="compositionally biased region" description="Polar residues" evidence="1">
    <location>
        <begin position="108"/>
        <end position="119"/>
    </location>
</feature>
<name>A0A194VW22_CYTMA</name>
<keyword evidence="3" id="KW-1185">Reference proteome</keyword>
<dbReference type="Proteomes" id="UP000078559">
    <property type="component" value="Chromosome 3"/>
</dbReference>
<organism evidence="2 3">
    <name type="scientific">Cytospora mali</name>
    <name type="common">Apple Valsa canker fungus</name>
    <name type="synonym">Valsa mali</name>
    <dbReference type="NCBI Taxonomy" id="578113"/>
    <lineage>
        <taxon>Eukaryota</taxon>
        <taxon>Fungi</taxon>
        <taxon>Dikarya</taxon>
        <taxon>Ascomycota</taxon>
        <taxon>Pezizomycotina</taxon>
        <taxon>Sordariomycetes</taxon>
        <taxon>Sordariomycetidae</taxon>
        <taxon>Diaporthales</taxon>
        <taxon>Cytosporaceae</taxon>
        <taxon>Cytospora</taxon>
    </lineage>
</organism>